<evidence type="ECO:0000256" key="3">
    <source>
        <dbReference type="ARBA" id="ARBA00023295"/>
    </source>
</evidence>
<dbReference type="InterPro" id="IPR036962">
    <property type="entry name" value="Glyco_hydro_3_N_sf"/>
</dbReference>
<dbReference type="PRINTS" id="PR00133">
    <property type="entry name" value="GLHYDRLASE3"/>
</dbReference>
<evidence type="ECO:0000313" key="6">
    <source>
        <dbReference type="Proteomes" id="UP000540685"/>
    </source>
</evidence>
<dbReference type="EMBL" id="JACHMP010000001">
    <property type="protein sequence ID" value="MBB5818780.1"/>
    <property type="molecule type" value="Genomic_DNA"/>
</dbReference>
<dbReference type="GO" id="GO:0005975">
    <property type="term" value="P:carbohydrate metabolic process"/>
    <property type="evidence" value="ECO:0007669"/>
    <property type="project" value="InterPro"/>
</dbReference>
<keyword evidence="2 5" id="KW-0378">Hydrolase</keyword>
<dbReference type="GO" id="GO:0009254">
    <property type="term" value="P:peptidoglycan turnover"/>
    <property type="evidence" value="ECO:0007669"/>
    <property type="project" value="TreeGrafter"/>
</dbReference>
<organism evidence="5 6">
    <name type="scientific">Streptosporangium becharense</name>
    <dbReference type="NCBI Taxonomy" id="1816182"/>
    <lineage>
        <taxon>Bacteria</taxon>
        <taxon>Bacillati</taxon>
        <taxon>Actinomycetota</taxon>
        <taxon>Actinomycetes</taxon>
        <taxon>Streptosporangiales</taxon>
        <taxon>Streptosporangiaceae</taxon>
        <taxon>Streptosporangium</taxon>
    </lineage>
</organism>
<proteinExistence type="inferred from homology"/>
<dbReference type="Gene3D" id="3.20.20.300">
    <property type="entry name" value="Glycoside hydrolase, family 3, N-terminal domain"/>
    <property type="match status" value="1"/>
</dbReference>
<keyword evidence="6" id="KW-1185">Reference proteome</keyword>
<dbReference type="GO" id="GO:0004563">
    <property type="term" value="F:beta-N-acetylhexosaminidase activity"/>
    <property type="evidence" value="ECO:0007669"/>
    <property type="project" value="UniProtKB-EC"/>
</dbReference>
<dbReference type="AlphaFoldDB" id="A0A7W9IE45"/>
<reference evidence="5 6" key="1">
    <citation type="submission" date="2020-08" db="EMBL/GenBank/DDBJ databases">
        <title>Sequencing the genomes of 1000 actinobacteria strains.</title>
        <authorList>
            <person name="Klenk H.-P."/>
        </authorList>
    </citation>
    <scope>NUCLEOTIDE SEQUENCE [LARGE SCALE GENOMIC DNA]</scope>
    <source>
        <strain evidence="5 6">DSM 46887</strain>
    </source>
</reference>
<evidence type="ECO:0000256" key="2">
    <source>
        <dbReference type="ARBA" id="ARBA00022801"/>
    </source>
</evidence>
<dbReference type="RefSeq" id="WP_184542551.1">
    <property type="nucleotide sequence ID" value="NZ_JACHMP010000001.1"/>
</dbReference>
<protein>
    <submittedName>
        <fullName evidence="5">Beta-N-acetylhexosaminidase</fullName>
        <ecNumber evidence="5">3.2.1.52</ecNumber>
    </submittedName>
</protein>
<dbReference type="SUPFAM" id="SSF51445">
    <property type="entry name" value="(Trans)glycosidases"/>
    <property type="match status" value="1"/>
</dbReference>
<dbReference type="Pfam" id="PF00933">
    <property type="entry name" value="Glyco_hydro_3"/>
    <property type="match status" value="1"/>
</dbReference>
<comment type="caution">
    <text evidence="5">The sequence shown here is derived from an EMBL/GenBank/DDBJ whole genome shotgun (WGS) entry which is preliminary data.</text>
</comment>
<dbReference type="InterPro" id="IPR001764">
    <property type="entry name" value="Glyco_hydro_3_N"/>
</dbReference>
<feature type="domain" description="Glycoside hydrolase family 3 N-terminal" evidence="4">
    <location>
        <begin position="39"/>
        <end position="331"/>
    </location>
</feature>
<comment type="similarity">
    <text evidence="1">Belongs to the glycosyl hydrolase 3 family.</text>
</comment>
<dbReference type="EC" id="3.2.1.52" evidence="5"/>
<dbReference type="PANTHER" id="PTHR30480:SF16">
    <property type="entry name" value="GLYCOSIDE HYDROLASE FAMILY 3 DOMAIN PROTEIN"/>
    <property type="match status" value="1"/>
</dbReference>
<dbReference type="InterPro" id="IPR019800">
    <property type="entry name" value="Glyco_hydro_3_AS"/>
</dbReference>
<evidence type="ECO:0000313" key="5">
    <source>
        <dbReference type="EMBL" id="MBB5818780.1"/>
    </source>
</evidence>
<name>A0A7W9IE45_9ACTN</name>
<gene>
    <name evidence="5" type="ORF">F4562_001842</name>
</gene>
<evidence type="ECO:0000259" key="4">
    <source>
        <dbReference type="Pfam" id="PF00933"/>
    </source>
</evidence>
<dbReference type="InterPro" id="IPR017853">
    <property type="entry name" value="GH"/>
</dbReference>
<dbReference type="PANTHER" id="PTHR30480">
    <property type="entry name" value="BETA-HEXOSAMINIDASE-RELATED"/>
    <property type="match status" value="1"/>
</dbReference>
<accession>A0A7W9IE45</accession>
<dbReference type="PROSITE" id="PS00775">
    <property type="entry name" value="GLYCOSYL_HYDROL_F3"/>
    <property type="match status" value="1"/>
</dbReference>
<sequence length="484" mass="50046">MSELTAGRGDRELRRLAAGTLLAAFQGTEAPDWVLRGLQDGLGGVTLFGFNVADAARLSALTARLREAGDPVVSLDEEGGDVTRLAYHVGSPYPGSAALGAVDDIELTRRVHRSMGDELAGCGVNLDMAPSADVNTADDNPVIGTRSFGADPALVARHTVAAVQGLQSAGVAACVKHFPGHGATRQDSHLELPLVDVSRELLHERELVPFRAAVEAGVRSVMTAHVRVPAVTGDVPATLSPAAVAGLLRGELGYDGVVVTDALDMGAVAGAYGLAGGAVLSLAAGADLLCLGPTPTADDVRRITDAIVEAVGDGRLPAARLEEAAERVARLRAWFGASRSGEGEGSMIGLAAARRAVRLTGPVSRMIDPLVVEMDTPPTIAVGDVPWGFTPLPSRAEVVRVRPEAADLPGILRRATGRSLIVVVKDAHRYETSRSAVSALLASRPDATVVEMGLPIWRPAGVTYLATYGAARANAQAAAELLGV</sequence>
<dbReference type="InterPro" id="IPR050226">
    <property type="entry name" value="NagZ_Beta-hexosaminidase"/>
</dbReference>
<dbReference type="Proteomes" id="UP000540685">
    <property type="component" value="Unassembled WGS sequence"/>
</dbReference>
<keyword evidence="3 5" id="KW-0326">Glycosidase</keyword>
<evidence type="ECO:0000256" key="1">
    <source>
        <dbReference type="ARBA" id="ARBA00005336"/>
    </source>
</evidence>